<evidence type="ECO:0000313" key="3">
    <source>
        <dbReference type="Proteomes" id="UP000527355"/>
    </source>
</evidence>
<evidence type="ECO:0000256" key="1">
    <source>
        <dbReference type="SAM" id="MobiDB-lite"/>
    </source>
</evidence>
<dbReference type="AlphaFoldDB" id="A0A7J7XZF4"/>
<protein>
    <submittedName>
        <fullName evidence="2">Uncharacterized protein</fullName>
    </submittedName>
</protein>
<accession>A0A7J7XZF4</accession>
<feature type="region of interest" description="Disordered" evidence="1">
    <location>
        <begin position="97"/>
        <end position="117"/>
    </location>
</feature>
<dbReference type="EMBL" id="JABWUV010000005">
    <property type="protein sequence ID" value="KAF6355133.1"/>
    <property type="molecule type" value="Genomic_DNA"/>
</dbReference>
<keyword evidence="3" id="KW-1185">Reference proteome</keyword>
<proteinExistence type="predicted"/>
<comment type="caution">
    <text evidence="2">The sequence shown here is derived from an EMBL/GenBank/DDBJ whole genome shotgun (WGS) entry which is preliminary data.</text>
</comment>
<reference evidence="2 3" key="1">
    <citation type="journal article" date="2020" name="Nature">
        <title>Six reference-quality genomes reveal evolution of bat adaptations.</title>
        <authorList>
            <person name="Jebb D."/>
            <person name="Huang Z."/>
            <person name="Pippel M."/>
            <person name="Hughes G.M."/>
            <person name="Lavrichenko K."/>
            <person name="Devanna P."/>
            <person name="Winkler S."/>
            <person name="Jermiin L.S."/>
            <person name="Skirmuntt E.C."/>
            <person name="Katzourakis A."/>
            <person name="Burkitt-Gray L."/>
            <person name="Ray D.A."/>
            <person name="Sullivan K.A.M."/>
            <person name="Roscito J.G."/>
            <person name="Kirilenko B.M."/>
            <person name="Davalos L.M."/>
            <person name="Corthals A.P."/>
            <person name="Power M.L."/>
            <person name="Jones G."/>
            <person name="Ransome R.D."/>
            <person name="Dechmann D.K.N."/>
            <person name="Locatelli A.G."/>
            <person name="Puechmaille S.J."/>
            <person name="Fedrigo O."/>
            <person name="Jarvis E.D."/>
            <person name="Hiller M."/>
            <person name="Vernes S.C."/>
            <person name="Myers E.W."/>
            <person name="Teeling E.C."/>
        </authorList>
    </citation>
    <scope>NUCLEOTIDE SEQUENCE [LARGE SCALE GENOMIC DNA]</scope>
    <source>
        <strain evidence="2">MMyoMyo1</strain>
        <tissue evidence="2">Flight muscle</tissue>
    </source>
</reference>
<sequence>MMKGCINLEFTDRYIRQDLVEASTFMYQLMTRSQHWLEFFQKADFSPHSPRHPPPTPAGATFYSIRIPGPTSAQVKAKLESHLHSENCYRTECKRQKSQVPPNLASSKGSGVPRHPGLTSPGTWSLAPMWCLPRTFLCSPPLPLLTWALYLQLHSGLRLRIRFWIC</sequence>
<dbReference type="Proteomes" id="UP000527355">
    <property type="component" value="Unassembled WGS sequence"/>
</dbReference>
<feature type="compositionally biased region" description="Polar residues" evidence="1">
    <location>
        <begin position="98"/>
        <end position="109"/>
    </location>
</feature>
<organism evidence="2 3">
    <name type="scientific">Myotis myotis</name>
    <name type="common">Greater mouse-eared bat</name>
    <name type="synonym">Vespertilio myotis</name>
    <dbReference type="NCBI Taxonomy" id="51298"/>
    <lineage>
        <taxon>Eukaryota</taxon>
        <taxon>Metazoa</taxon>
        <taxon>Chordata</taxon>
        <taxon>Craniata</taxon>
        <taxon>Vertebrata</taxon>
        <taxon>Euteleostomi</taxon>
        <taxon>Mammalia</taxon>
        <taxon>Eutheria</taxon>
        <taxon>Laurasiatheria</taxon>
        <taxon>Chiroptera</taxon>
        <taxon>Yangochiroptera</taxon>
        <taxon>Vespertilionidae</taxon>
        <taxon>Myotis</taxon>
    </lineage>
</organism>
<evidence type="ECO:0000313" key="2">
    <source>
        <dbReference type="EMBL" id="KAF6355133.1"/>
    </source>
</evidence>
<gene>
    <name evidence="2" type="ORF">mMyoMyo1_011332</name>
</gene>
<name>A0A7J7XZF4_MYOMY</name>